<name>A0A4Z2G1B8_9TELE</name>
<feature type="region of interest" description="Disordered" evidence="1">
    <location>
        <begin position="1"/>
        <end position="24"/>
    </location>
</feature>
<accession>A0A4Z2G1B8</accession>
<evidence type="ECO:0000256" key="1">
    <source>
        <dbReference type="SAM" id="MobiDB-lite"/>
    </source>
</evidence>
<dbReference type="EMBL" id="SRLO01000759">
    <property type="protein sequence ID" value="TNN47071.1"/>
    <property type="molecule type" value="Genomic_DNA"/>
</dbReference>
<comment type="caution">
    <text evidence="2">The sequence shown here is derived from an EMBL/GenBank/DDBJ whole genome shotgun (WGS) entry which is preliminary data.</text>
</comment>
<reference evidence="2 3" key="1">
    <citation type="submission" date="2019-03" db="EMBL/GenBank/DDBJ databases">
        <title>First draft genome of Liparis tanakae, snailfish: a comprehensive survey of snailfish specific genes.</title>
        <authorList>
            <person name="Kim W."/>
            <person name="Song I."/>
            <person name="Jeong J.-H."/>
            <person name="Kim D."/>
            <person name="Kim S."/>
            <person name="Ryu S."/>
            <person name="Song J.Y."/>
            <person name="Lee S.K."/>
        </authorList>
    </citation>
    <scope>NUCLEOTIDE SEQUENCE [LARGE SCALE GENOMIC DNA]</scope>
    <source>
        <tissue evidence="2">Muscle</tissue>
    </source>
</reference>
<gene>
    <name evidence="2" type="ORF">EYF80_042745</name>
</gene>
<evidence type="ECO:0000313" key="3">
    <source>
        <dbReference type="Proteomes" id="UP000314294"/>
    </source>
</evidence>
<proteinExistence type="predicted"/>
<dbReference type="Proteomes" id="UP000314294">
    <property type="component" value="Unassembled WGS sequence"/>
</dbReference>
<keyword evidence="3" id="KW-1185">Reference proteome</keyword>
<evidence type="ECO:0000313" key="2">
    <source>
        <dbReference type="EMBL" id="TNN47071.1"/>
    </source>
</evidence>
<organism evidence="2 3">
    <name type="scientific">Liparis tanakae</name>
    <name type="common">Tanaka's snailfish</name>
    <dbReference type="NCBI Taxonomy" id="230148"/>
    <lineage>
        <taxon>Eukaryota</taxon>
        <taxon>Metazoa</taxon>
        <taxon>Chordata</taxon>
        <taxon>Craniata</taxon>
        <taxon>Vertebrata</taxon>
        <taxon>Euteleostomi</taxon>
        <taxon>Actinopterygii</taxon>
        <taxon>Neopterygii</taxon>
        <taxon>Teleostei</taxon>
        <taxon>Neoteleostei</taxon>
        <taxon>Acanthomorphata</taxon>
        <taxon>Eupercaria</taxon>
        <taxon>Perciformes</taxon>
        <taxon>Cottioidei</taxon>
        <taxon>Cottales</taxon>
        <taxon>Liparidae</taxon>
        <taxon>Liparis</taxon>
    </lineage>
</organism>
<dbReference type="AlphaFoldDB" id="A0A4Z2G1B8"/>
<sequence length="59" mass="6607">MAGGGPRAPGSWLPAPVHDGKGFGLSRAGAWQRSRGQFQLEEEEEEEEEVWWRRARGLT</sequence>
<protein>
    <submittedName>
        <fullName evidence="2">Uncharacterized protein</fullName>
    </submittedName>
</protein>